<keyword evidence="1" id="KW-1133">Transmembrane helix</keyword>
<evidence type="ECO:0008006" key="4">
    <source>
        <dbReference type="Google" id="ProtNLM"/>
    </source>
</evidence>
<feature type="transmembrane region" description="Helical" evidence="1">
    <location>
        <begin position="301"/>
        <end position="322"/>
    </location>
</feature>
<organism evidence="2 3">
    <name type="scientific">Marinobacter profundi</name>
    <dbReference type="NCBI Taxonomy" id="2666256"/>
    <lineage>
        <taxon>Bacteria</taxon>
        <taxon>Pseudomonadati</taxon>
        <taxon>Pseudomonadota</taxon>
        <taxon>Gammaproteobacteria</taxon>
        <taxon>Pseudomonadales</taxon>
        <taxon>Marinobacteraceae</taxon>
        <taxon>Marinobacter</taxon>
    </lineage>
</organism>
<feature type="transmembrane region" description="Helical" evidence="1">
    <location>
        <begin position="125"/>
        <end position="142"/>
    </location>
</feature>
<protein>
    <recommendedName>
        <fullName evidence="4">O-antigen polymerase</fullName>
    </recommendedName>
</protein>
<feature type="transmembrane region" description="Helical" evidence="1">
    <location>
        <begin position="353"/>
        <end position="371"/>
    </location>
</feature>
<dbReference type="PANTHER" id="PTHR37422">
    <property type="entry name" value="TEICHURONIC ACID BIOSYNTHESIS PROTEIN TUAE"/>
    <property type="match status" value="1"/>
</dbReference>
<evidence type="ECO:0000313" key="3">
    <source>
        <dbReference type="Proteomes" id="UP000231409"/>
    </source>
</evidence>
<feature type="transmembrane region" description="Helical" evidence="1">
    <location>
        <begin position="205"/>
        <end position="224"/>
    </location>
</feature>
<name>A0A2G1UIY9_9GAMM</name>
<dbReference type="AlphaFoldDB" id="A0A2G1UIY9"/>
<gene>
    <name evidence="2" type="ORF">CLH61_14175</name>
</gene>
<keyword evidence="1" id="KW-0472">Membrane</keyword>
<sequence>MGRYAVFMGAFVAVFVRSGILTGQPRGSKIVLSTVGLGVFFVIHSLFISPMPDVSILKAVSWLMVTATLFSAWTGLAHEEREMLFRQLYFGLVVIMVVSVPLTVLPLGYLRNGSGFQGILNHPQAFGPAMAILGAISASKLFAEKRPSWQYLGVFGVSLLFIMASEARTAGLALIIGLCLAIASVPVLSGRRVVAVLPGLRSRRVWGIAGVVLCLGVMFAPQIGDKVGHYISKSGRAGSVESIAEAYDKSRGGLIDRLVANIKENPLTGIGFGIGSELELMVVERDPVLGLPVSAAVEKGVLPIVIVEELGIPGALLVFAWLVSVLRKAALSGVTGVALVGTALLINMGESTFFSPGGLGMLILIGVSWAGSGRRLADVRH</sequence>
<feature type="transmembrane region" description="Helical" evidence="1">
    <location>
        <begin position="6"/>
        <end position="23"/>
    </location>
</feature>
<dbReference type="Proteomes" id="UP000231409">
    <property type="component" value="Unassembled WGS sequence"/>
</dbReference>
<feature type="transmembrane region" description="Helical" evidence="1">
    <location>
        <begin position="171"/>
        <end position="193"/>
    </location>
</feature>
<feature type="transmembrane region" description="Helical" evidence="1">
    <location>
        <begin position="329"/>
        <end position="347"/>
    </location>
</feature>
<accession>A0A2G1UIY9</accession>
<feature type="transmembrane region" description="Helical" evidence="1">
    <location>
        <begin position="149"/>
        <end position="165"/>
    </location>
</feature>
<keyword evidence="1" id="KW-0812">Transmembrane</keyword>
<feature type="transmembrane region" description="Helical" evidence="1">
    <location>
        <begin position="88"/>
        <end position="110"/>
    </location>
</feature>
<dbReference type="RefSeq" id="WP_099615406.1">
    <property type="nucleotide sequence ID" value="NZ_KZ319373.1"/>
</dbReference>
<reference evidence="2 3" key="1">
    <citation type="submission" date="2017-09" db="EMBL/GenBank/DDBJ databases">
        <title>The draft genome sequences of Marinobacter sp. PWS21.</title>
        <authorList>
            <person name="Cao J."/>
        </authorList>
    </citation>
    <scope>NUCLEOTIDE SEQUENCE [LARGE SCALE GENOMIC DNA]</scope>
    <source>
        <strain evidence="2 3">PWS21</strain>
    </source>
</reference>
<feature type="transmembrane region" description="Helical" evidence="1">
    <location>
        <begin position="55"/>
        <end position="76"/>
    </location>
</feature>
<dbReference type="InterPro" id="IPR051533">
    <property type="entry name" value="WaaL-like"/>
</dbReference>
<comment type="caution">
    <text evidence="2">The sequence shown here is derived from an EMBL/GenBank/DDBJ whole genome shotgun (WGS) entry which is preliminary data.</text>
</comment>
<evidence type="ECO:0000313" key="2">
    <source>
        <dbReference type="EMBL" id="PHQ14454.1"/>
    </source>
</evidence>
<dbReference type="PANTHER" id="PTHR37422:SF13">
    <property type="entry name" value="LIPOPOLYSACCHARIDE BIOSYNTHESIS PROTEIN PA4999-RELATED"/>
    <property type="match status" value="1"/>
</dbReference>
<dbReference type="EMBL" id="NTFH01000010">
    <property type="protein sequence ID" value="PHQ14454.1"/>
    <property type="molecule type" value="Genomic_DNA"/>
</dbReference>
<evidence type="ECO:0000256" key="1">
    <source>
        <dbReference type="SAM" id="Phobius"/>
    </source>
</evidence>
<feature type="transmembrane region" description="Helical" evidence="1">
    <location>
        <begin position="30"/>
        <end position="49"/>
    </location>
</feature>
<proteinExistence type="predicted"/>
<keyword evidence="3" id="KW-1185">Reference proteome</keyword>